<keyword evidence="3" id="KW-1185">Reference proteome</keyword>
<reference evidence="3" key="1">
    <citation type="journal article" date="2019" name="Int. J. Syst. Evol. Microbiol.">
        <title>The Global Catalogue of Microorganisms (GCM) 10K type strain sequencing project: providing services to taxonomists for standard genome sequencing and annotation.</title>
        <authorList>
            <consortium name="The Broad Institute Genomics Platform"/>
            <consortium name="The Broad Institute Genome Sequencing Center for Infectious Disease"/>
            <person name="Wu L."/>
            <person name="Ma J."/>
        </authorList>
    </citation>
    <scope>NUCLEOTIDE SEQUENCE [LARGE SCALE GENOMIC DNA]</scope>
    <source>
        <strain evidence="3">JCM 16929</strain>
    </source>
</reference>
<dbReference type="InterPro" id="IPR002575">
    <property type="entry name" value="Aminoglycoside_PTrfase"/>
</dbReference>
<feature type="domain" description="Aminoglycoside phosphotransferase" evidence="1">
    <location>
        <begin position="28"/>
        <end position="249"/>
    </location>
</feature>
<evidence type="ECO:0000313" key="2">
    <source>
        <dbReference type="EMBL" id="GAA3605950.1"/>
    </source>
</evidence>
<proteinExistence type="predicted"/>
<dbReference type="InterPro" id="IPR011009">
    <property type="entry name" value="Kinase-like_dom_sf"/>
</dbReference>
<evidence type="ECO:0000259" key="1">
    <source>
        <dbReference type="Pfam" id="PF01636"/>
    </source>
</evidence>
<protein>
    <submittedName>
        <fullName evidence="2">Phosphotransferase</fullName>
    </submittedName>
</protein>
<dbReference type="Pfam" id="PF01636">
    <property type="entry name" value="APH"/>
    <property type="match status" value="1"/>
</dbReference>
<dbReference type="RefSeq" id="WP_344801477.1">
    <property type="nucleotide sequence ID" value="NZ_BAABAB010000005.1"/>
</dbReference>
<sequence length="312" mass="33621">MLTPQEWTAGLLTGAEIEPLRTRPWADVWRVEAADGRWWLKVNKELTVYEPRLLAALATTGSSLLAESLVHASMPWTLIRDAGAPVRERFAGAEPAEIVAFWCTLLPAYGELQRVTPVPALRAAGLPDLTPDRLLDAFDALVADRRWFTTTANPELGPAELGRIVGSRDALAAAAAELAGGVPATIQHDDLHDGNVFVDVDGRCRIIDWGDAVLSHPFSTLRVTIDVLAYALELPADAPELVRVRDAYLEPWLAAGESRGDLLSQCELAVRTGGLIRALGWARALGTPEAGAELGFSDGPSGWLQRLADDLG</sequence>
<name>A0ABP6ZDA7_9ACTN</name>
<organism evidence="2 3">
    <name type="scientific">Microlunatus ginsengisoli</name>
    <dbReference type="NCBI Taxonomy" id="363863"/>
    <lineage>
        <taxon>Bacteria</taxon>
        <taxon>Bacillati</taxon>
        <taxon>Actinomycetota</taxon>
        <taxon>Actinomycetes</taxon>
        <taxon>Propionibacteriales</taxon>
        <taxon>Propionibacteriaceae</taxon>
        <taxon>Microlunatus</taxon>
    </lineage>
</organism>
<dbReference type="EMBL" id="BAABAB010000005">
    <property type="protein sequence ID" value="GAA3605950.1"/>
    <property type="molecule type" value="Genomic_DNA"/>
</dbReference>
<dbReference type="SUPFAM" id="SSF56112">
    <property type="entry name" value="Protein kinase-like (PK-like)"/>
    <property type="match status" value="1"/>
</dbReference>
<dbReference type="Gene3D" id="3.90.1200.10">
    <property type="match status" value="1"/>
</dbReference>
<gene>
    <name evidence="2" type="ORF">GCM10022236_04730</name>
</gene>
<dbReference type="Proteomes" id="UP001501490">
    <property type="component" value="Unassembled WGS sequence"/>
</dbReference>
<evidence type="ECO:0000313" key="3">
    <source>
        <dbReference type="Proteomes" id="UP001501490"/>
    </source>
</evidence>
<accession>A0ABP6ZDA7</accession>
<comment type="caution">
    <text evidence="2">The sequence shown here is derived from an EMBL/GenBank/DDBJ whole genome shotgun (WGS) entry which is preliminary data.</text>
</comment>